<dbReference type="PANTHER" id="PTHR19964:SF92">
    <property type="entry name" value="PATJ HOMOLOG"/>
    <property type="match status" value="1"/>
</dbReference>
<dbReference type="Proteomes" id="UP000440578">
    <property type="component" value="Unassembled WGS sequence"/>
</dbReference>
<gene>
    <name evidence="4" type="primary">Mpdz</name>
    <name evidence="4" type="ORF">FJT64_014530</name>
</gene>
<evidence type="ECO:0000256" key="1">
    <source>
        <dbReference type="ARBA" id="ARBA00001968"/>
    </source>
</evidence>
<evidence type="ECO:0000313" key="5">
    <source>
        <dbReference type="Proteomes" id="UP000440578"/>
    </source>
</evidence>
<dbReference type="InterPro" id="IPR051342">
    <property type="entry name" value="PDZ_scaffold"/>
</dbReference>
<accession>A0A6A4UWG4</accession>
<evidence type="ECO:0000313" key="4">
    <source>
        <dbReference type="EMBL" id="KAF0286986.1"/>
    </source>
</evidence>
<dbReference type="OrthoDB" id="5971912at2759"/>
<organism evidence="4 5">
    <name type="scientific">Amphibalanus amphitrite</name>
    <name type="common">Striped barnacle</name>
    <name type="synonym">Balanus amphitrite</name>
    <dbReference type="NCBI Taxonomy" id="1232801"/>
    <lineage>
        <taxon>Eukaryota</taxon>
        <taxon>Metazoa</taxon>
        <taxon>Ecdysozoa</taxon>
        <taxon>Arthropoda</taxon>
        <taxon>Crustacea</taxon>
        <taxon>Multicrustacea</taxon>
        <taxon>Cirripedia</taxon>
        <taxon>Thoracica</taxon>
        <taxon>Thoracicalcarea</taxon>
        <taxon>Balanomorpha</taxon>
        <taxon>Balanoidea</taxon>
        <taxon>Balanidae</taxon>
        <taxon>Amphibalaninae</taxon>
        <taxon>Amphibalanus</taxon>
    </lineage>
</organism>
<dbReference type="Gene3D" id="2.30.42.10">
    <property type="match status" value="1"/>
</dbReference>
<dbReference type="InterPro" id="IPR036034">
    <property type="entry name" value="PDZ_sf"/>
</dbReference>
<dbReference type="InterPro" id="IPR027806">
    <property type="entry name" value="HARBI1_dom"/>
</dbReference>
<keyword evidence="2" id="KW-0479">Metal-binding</keyword>
<dbReference type="PROSITE" id="PS50106">
    <property type="entry name" value="PDZ"/>
    <property type="match status" value="1"/>
</dbReference>
<comment type="cofactor">
    <cofactor evidence="1">
        <name>a divalent metal cation</name>
        <dbReference type="ChEBI" id="CHEBI:60240"/>
    </cofactor>
</comment>
<reference evidence="4 5" key="1">
    <citation type="submission" date="2019-07" db="EMBL/GenBank/DDBJ databases">
        <title>Draft genome assembly of a fouling barnacle, Amphibalanus amphitrite (Darwin, 1854): The first reference genome for Thecostraca.</title>
        <authorList>
            <person name="Kim W."/>
        </authorList>
    </citation>
    <scope>NUCLEOTIDE SEQUENCE [LARGE SCALE GENOMIC DNA]</scope>
    <source>
        <strain evidence="4">SNU_AA5</strain>
        <tissue evidence="4">Soma without cirri and trophi</tissue>
    </source>
</reference>
<dbReference type="SMART" id="SM00228">
    <property type="entry name" value="PDZ"/>
    <property type="match status" value="1"/>
</dbReference>
<comment type="caution">
    <text evidence="4">The sequence shown here is derived from an EMBL/GenBank/DDBJ whole genome shotgun (WGS) entry which is preliminary data.</text>
</comment>
<sequence>MVTGGAAEADGRLIQGDRILSVNGQDMNMATQEQAASILKTSMGKIVMVVGRLKLPPPKALPGTNTIMPHVIVADEAFPLTTAIMRPYPGRTKARLGVRATVFNYRLSRARRIVENAFGILAQTWRIYRRPMNVNVQHACKIVHATCILHNFLHADEVVALQGRPELDQQDRATAPAGLADALHRLGANNYTRAAEHVRDQFARYFAGEGAVPWQMEHAV</sequence>
<feature type="domain" description="PDZ" evidence="3">
    <location>
        <begin position="1"/>
        <end position="54"/>
    </location>
</feature>
<dbReference type="AlphaFoldDB" id="A0A6A4UWG4"/>
<proteinExistence type="predicted"/>
<name>A0A6A4UWG4_AMPAM</name>
<dbReference type="EMBL" id="VIIS01002217">
    <property type="protein sequence ID" value="KAF0286986.1"/>
    <property type="molecule type" value="Genomic_DNA"/>
</dbReference>
<dbReference type="Pfam" id="PF00595">
    <property type="entry name" value="PDZ"/>
    <property type="match status" value="1"/>
</dbReference>
<protein>
    <submittedName>
        <fullName evidence="4">Multiple PDZ domain protein</fullName>
    </submittedName>
</protein>
<keyword evidence="5" id="KW-1185">Reference proteome</keyword>
<dbReference type="PANTHER" id="PTHR19964">
    <property type="entry name" value="MULTIPLE PDZ DOMAIN PROTEIN"/>
    <property type="match status" value="1"/>
</dbReference>
<evidence type="ECO:0000256" key="2">
    <source>
        <dbReference type="ARBA" id="ARBA00022723"/>
    </source>
</evidence>
<dbReference type="SUPFAM" id="SSF50156">
    <property type="entry name" value="PDZ domain-like"/>
    <property type="match status" value="1"/>
</dbReference>
<dbReference type="InterPro" id="IPR001478">
    <property type="entry name" value="PDZ"/>
</dbReference>
<evidence type="ECO:0000259" key="3">
    <source>
        <dbReference type="PROSITE" id="PS50106"/>
    </source>
</evidence>
<dbReference type="Pfam" id="PF13359">
    <property type="entry name" value="DDE_Tnp_4"/>
    <property type="match status" value="1"/>
</dbReference>
<dbReference type="GO" id="GO:0046872">
    <property type="term" value="F:metal ion binding"/>
    <property type="evidence" value="ECO:0007669"/>
    <property type="project" value="UniProtKB-KW"/>
</dbReference>